<protein>
    <recommendedName>
        <fullName evidence="1">Retrotransposon gag domain-containing protein</fullName>
    </recommendedName>
</protein>
<dbReference type="Proteomes" id="UP000827721">
    <property type="component" value="Unassembled WGS sequence"/>
</dbReference>
<dbReference type="PANTHER" id="PTHR15503">
    <property type="entry name" value="LDOC1 RELATED"/>
    <property type="match status" value="1"/>
</dbReference>
<comment type="caution">
    <text evidence="2">The sequence shown here is derived from an EMBL/GenBank/DDBJ whole genome shotgun (WGS) entry which is preliminary data.</text>
</comment>
<sequence>MELGVNDKLHHLEIAISKISEVLTTRQETIASNINERSGQSSIGHARENTEGGRPMFFSKLAKLEFPKYAGDDPTEWFTLVDQFFEYQGTLENQKSRFGPTDCEDFDEALSKIRQSGSLRDYQKEFEKLGNRVQGWTQKALVRTFMGGLKAEIADGIRMFKPKSLKEAISLARMRDEQLIRQRKVIGPFSPTKIKAATPMKRLTWDEMQKRRAQGLCFNCDEKFTTGHKCRGPQLLLLEGSNEDSDDDEIEGSMEQQPEISLHALSGWSSYKTMRVTAKIGPYTVIVLIDSGSTHNCISKKMANMLYQLVGTIGDGGMQLEEINNRVPLEQQNSKVARD</sequence>
<dbReference type="Pfam" id="PF03732">
    <property type="entry name" value="Retrotrans_gag"/>
    <property type="match status" value="1"/>
</dbReference>
<dbReference type="EMBL" id="JAFEMO010000011">
    <property type="protein sequence ID" value="KAH7557220.1"/>
    <property type="molecule type" value="Genomic_DNA"/>
</dbReference>
<reference evidence="2 3" key="1">
    <citation type="submission" date="2021-02" db="EMBL/GenBank/DDBJ databases">
        <title>Plant Genome Project.</title>
        <authorList>
            <person name="Zhang R.-G."/>
        </authorList>
    </citation>
    <scope>NUCLEOTIDE SEQUENCE [LARGE SCALE GENOMIC DNA]</scope>
    <source>
        <tissue evidence="2">Leaves</tissue>
    </source>
</reference>
<feature type="domain" description="Retrotransposon gag" evidence="1">
    <location>
        <begin position="95"/>
        <end position="150"/>
    </location>
</feature>
<dbReference type="InterPro" id="IPR021109">
    <property type="entry name" value="Peptidase_aspartic_dom_sf"/>
</dbReference>
<gene>
    <name evidence="2" type="ORF">JRO89_XS11G0077000</name>
</gene>
<name>A0ABQ8HF16_9ROSI</name>
<keyword evidence="3" id="KW-1185">Reference proteome</keyword>
<evidence type="ECO:0000313" key="2">
    <source>
        <dbReference type="EMBL" id="KAH7557220.1"/>
    </source>
</evidence>
<evidence type="ECO:0000313" key="3">
    <source>
        <dbReference type="Proteomes" id="UP000827721"/>
    </source>
</evidence>
<dbReference type="PROSITE" id="PS00141">
    <property type="entry name" value="ASP_PROTEASE"/>
    <property type="match status" value="1"/>
</dbReference>
<accession>A0ABQ8HF16</accession>
<organism evidence="2 3">
    <name type="scientific">Xanthoceras sorbifolium</name>
    <dbReference type="NCBI Taxonomy" id="99658"/>
    <lineage>
        <taxon>Eukaryota</taxon>
        <taxon>Viridiplantae</taxon>
        <taxon>Streptophyta</taxon>
        <taxon>Embryophyta</taxon>
        <taxon>Tracheophyta</taxon>
        <taxon>Spermatophyta</taxon>
        <taxon>Magnoliopsida</taxon>
        <taxon>eudicotyledons</taxon>
        <taxon>Gunneridae</taxon>
        <taxon>Pentapetalae</taxon>
        <taxon>rosids</taxon>
        <taxon>malvids</taxon>
        <taxon>Sapindales</taxon>
        <taxon>Sapindaceae</taxon>
        <taxon>Xanthoceroideae</taxon>
        <taxon>Xanthoceras</taxon>
    </lineage>
</organism>
<dbReference type="SUPFAM" id="SSF50630">
    <property type="entry name" value="Acid proteases"/>
    <property type="match status" value="1"/>
</dbReference>
<dbReference type="InterPro" id="IPR001969">
    <property type="entry name" value="Aspartic_peptidase_AS"/>
</dbReference>
<dbReference type="InterPro" id="IPR005162">
    <property type="entry name" value="Retrotrans_gag_dom"/>
</dbReference>
<dbReference type="PANTHER" id="PTHR15503:SF22">
    <property type="entry name" value="TRANSPOSON TY3-I GAG POLYPROTEIN"/>
    <property type="match status" value="1"/>
</dbReference>
<dbReference type="InterPro" id="IPR032567">
    <property type="entry name" value="RTL1-rel"/>
</dbReference>
<evidence type="ECO:0000259" key="1">
    <source>
        <dbReference type="Pfam" id="PF03732"/>
    </source>
</evidence>
<proteinExistence type="predicted"/>